<evidence type="ECO:0000313" key="1">
    <source>
        <dbReference type="EMBL" id="MCI4393303.1"/>
    </source>
</evidence>
<proteinExistence type="predicted"/>
<reference evidence="1 2" key="1">
    <citation type="journal article" date="2022" name="bioRxiv">
        <title>An ancient truncated duplication of the anti-Mullerian hormone receptor type 2 gene is a potential conserved master sex determinant in the Pangasiidae catfish family.</title>
        <authorList>
            <person name="Wen M."/>
            <person name="Pan Q."/>
            <person name="Jouanno E."/>
            <person name="Montfort J."/>
            <person name="Zahm M."/>
            <person name="Cabau C."/>
            <person name="Klopp C."/>
            <person name="Iampietro C."/>
            <person name="Roques C."/>
            <person name="Bouchez O."/>
            <person name="Castinel A."/>
            <person name="Donnadieu C."/>
            <person name="Parrinello H."/>
            <person name="Poncet C."/>
            <person name="Belmonte E."/>
            <person name="Gautier V."/>
            <person name="Avarre J.-C."/>
            <person name="Dugue R."/>
            <person name="Gustiano R."/>
            <person name="Ha T.T.T."/>
            <person name="Campet M."/>
            <person name="Sriphairoj K."/>
            <person name="Ribolli J."/>
            <person name="de Almeida F.L."/>
            <person name="Desvignes T."/>
            <person name="Postlethwait J.H."/>
            <person name="Bucao C.F."/>
            <person name="Robinson-Rechavi M."/>
            <person name="Bobe J."/>
            <person name="Herpin A."/>
            <person name="Guiguen Y."/>
        </authorList>
    </citation>
    <scope>NUCLEOTIDE SEQUENCE [LARGE SCALE GENOMIC DNA]</scope>
    <source>
        <strain evidence="1">YG-Dec2019</strain>
    </source>
</reference>
<dbReference type="Proteomes" id="UP000829447">
    <property type="component" value="Linkage Group LG25"/>
</dbReference>
<feature type="non-terminal residue" evidence="1">
    <location>
        <position position="60"/>
    </location>
</feature>
<dbReference type="EMBL" id="CM040478">
    <property type="protein sequence ID" value="MCI4393303.1"/>
    <property type="molecule type" value="Genomic_DNA"/>
</dbReference>
<accession>A0ACC5XQA0</accession>
<organism evidence="1 2">
    <name type="scientific">Pangasianodon gigas</name>
    <name type="common">Mekong giant catfish</name>
    <name type="synonym">Pangasius gigas</name>
    <dbReference type="NCBI Taxonomy" id="30993"/>
    <lineage>
        <taxon>Eukaryota</taxon>
        <taxon>Metazoa</taxon>
        <taxon>Chordata</taxon>
        <taxon>Craniata</taxon>
        <taxon>Vertebrata</taxon>
        <taxon>Euteleostomi</taxon>
        <taxon>Actinopterygii</taxon>
        <taxon>Neopterygii</taxon>
        <taxon>Teleostei</taxon>
        <taxon>Ostariophysi</taxon>
        <taxon>Siluriformes</taxon>
        <taxon>Pangasiidae</taxon>
        <taxon>Pangasianodon</taxon>
    </lineage>
</organism>
<name>A0ACC5XQA0_PANGG</name>
<evidence type="ECO:0000313" key="2">
    <source>
        <dbReference type="Proteomes" id="UP000829447"/>
    </source>
</evidence>
<sequence>MMQPLEQDFFRARLFSAAAIVLLLAGVQAQHSVTLSSQHLCAVTGSTVKIPCTFTKPKHS</sequence>
<gene>
    <name evidence="1" type="ORF">PGIGA_G00155980</name>
</gene>
<comment type="caution">
    <text evidence="1">The sequence shown here is derived from an EMBL/GenBank/DDBJ whole genome shotgun (WGS) entry which is preliminary data.</text>
</comment>
<keyword evidence="2" id="KW-1185">Reference proteome</keyword>
<protein>
    <submittedName>
        <fullName evidence="1">Uncharacterized protein</fullName>
    </submittedName>
</protein>